<gene>
    <name evidence="1" type="ORF">L1987_06589</name>
</gene>
<comment type="caution">
    <text evidence="1">The sequence shown here is derived from an EMBL/GenBank/DDBJ whole genome shotgun (WGS) entry which is preliminary data.</text>
</comment>
<organism evidence="1 2">
    <name type="scientific">Smallanthus sonchifolius</name>
    <dbReference type="NCBI Taxonomy" id="185202"/>
    <lineage>
        <taxon>Eukaryota</taxon>
        <taxon>Viridiplantae</taxon>
        <taxon>Streptophyta</taxon>
        <taxon>Embryophyta</taxon>
        <taxon>Tracheophyta</taxon>
        <taxon>Spermatophyta</taxon>
        <taxon>Magnoliopsida</taxon>
        <taxon>eudicotyledons</taxon>
        <taxon>Gunneridae</taxon>
        <taxon>Pentapetalae</taxon>
        <taxon>asterids</taxon>
        <taxon>campanulids</taxon>
        <taxon>Asterales</taxon>
        <taxon>Asteraceae</taxon>
        <taxon>Asteroideae</taxon>
        <taxon>Heliantheae alliance</taxon>
        <taxon>Millerieae</taxon>
        <taxon>Smallanthus</taxon>
    </lineage>
</organism>
<reference evidence="1 2" key="2">
    <citation type="journal article" date="2022" name="Mol. Ecol. Resour.">
        <title>The genomes of chicory, endive, great burdock and yacon provide insights into Asteraceae paleo-polyploidization history and plant inulin production.</title>
        <authorList>
            <person name="Fan W."/>
            <person name="Wang S."/>
            <person name="Wang H."/>
            <person name="Wang A."/>
            <person name="Jiang F."/>
            <person name="Liu H."/>
            <person name="Zhao H."/>
            <person name="Xu D."/>
            <person name="Zhang Y."/>
        </authorList>
    </citation>
    <scope>NUCLEOTIDE SEQUENCE [LARGE SCALE GENOMIC DNA]</scope>
    <source>
        <strain evidence="2">cv. Yunnan</strain>
        <tissue evidence="1">Leaves</tissue>
    </source>
</reference>
<reference evidence="2" key="1">
    <citation type="journal article" date="2022" name="Mol. Ecol. Resour.">
        <title>The genomes of chicory, endive, great burdock and yacon provide insights into Asteraceae palaeo-polyploidization history and plant inulin production.</title>
        <authorList>
            <person name="Fan W."/>
            <person name="Wang S."/>
            <person name="Wang H."/>
            <person name="Wang A."/>
            <person name="Jiang F."/>
            <person name="Liu H."/>
            <person name="Zhao H."/>
            <person name="Xu D."/>
            <person name="Zhang Y."/>
        </authorList>
    </citation>
    <scope>NUCLEOTIDE SEQUENCE [LARGE SCALE GENOMIC DNA]</scope>
    <source>
        <strain evidence="2">cv. Yunnan</strain>
    </source>
</reference>
<sequence>MTMTMTAWETRGGDREFISTVFAGGLMAVKLRKRKRASRKRVSIKGFCVSVNGVMLQVTVTEPSIEALIRRFADRRRRCSMTTTTMLNSRFAGSHRANFSPDFICVDAKTFAIVHQLFVSSALPSFFNVTILKHNAWMISKKIHKFLIFAIHMSHCIQV</sequence>
<dbReference type="Proteomes" id="UP001056120">
    <property type="component" value="Linkage Group LG02"/>
</dbReference>
<evidence type="ECO:0000313" key="1">
    <source>
        <dbReference type="EMBL" id="KAI3825113.1"/>
    </source>
</evidence>
<proteinExistence type="predicted"/>
<evidence type="ECO:0000313" key="2">
    <source>
        <dbReference type="Proteomes" id="UP001056120"/>
    </source>
</evidence>
<protein>
    <submittedName>
        <fullName evidence="1">Uncharacterized protein</fullName>
    </submittedName>
</protein>
<dbReference type="EMBL" id="CM042019">
    <property type="protein sequence ID" value="KAI3825113.1"/>
    <property type="molecule type" value="Genomic_DNA"/>
</dbReference>
<keyword evidence="2" id="KW-1185">Reference proteome</keyword>
<accession>A0ACB9JYR6</accession>
<name>A0ACB9JYR6_9ASTR</name>